<proteinExistence type="predicted"/>
<protein>
    <submittedName>
        <fullName evidence="2">Uncharacterized protein</fullName>
    </submittedName>
</protein>
<feature type="region of interest" description="Disordered" evidence="1">
    <location>
        <begin position="20"/>
        <end position="54"/>
    </location>
</feature>
<dbReference type="AlphaFoldDB" id="M7ZLP5"/>
<dbReference type="EMBL" id="KD059879">
    <property type="protein sequence ID" value="EMS64163.1"/>
    <property type="molecule type" value="Genomic_DNA"/>
</dbReference>
<feature type="compositionally biased region" description="Basic and acidic residues" evidence="1">
    <location>
        <begin position="20"/>
        <end position="39"/>
    </location>
</feature>
<accession>M7ZLP5</accession>
<evidence type="ECO:0000313" key="2">
    <source>
        <dbReference type="EMBL" id="EMS64163.1"/>
    </source>
</evidence>
<evidence type="ECO:0000256" key="1">
    <source>
        <dbReference type="SAM" id="MobiDB-lite"/>
    </source>
</evidence>
<reference evidence="2" key="1">
    <citation type="journal article" date="2013" name="Nature">
        <title>Draft genome of the wheat A-genome progenitor Triticum urartu.</title>
        <authorList>
            <person name="Ling H.Q."/>
            <person name="Zhao S."/>
            <person name="Liu D."/>
            <person name="Wang J."/>
            <person name="Sun H."/>
            <person name="Zhang C."/>
            <person name="Fan H."/>
            <person name="Li D."/>
            <person name="Dong L."/>
            <person name="Tao Y."/>
            <person name="Gao C."/>
            <person name="Wu H."/>
            <person name="Li Y."/>
            <person name="Cui Y."/>
            <person name="Guo X."/>
            <person name="Zheng S."/>
            <person name="Wang B."/>
            <person name="Yu K."/>
            <person name="Liang Q."/>
            <person name="Yang W."/>
            <person name="Lou X."/>
            <person name="Chen J."/>
            <person name="Feng M."/>
            <person name="Jian J."/>
            <person name="Zhang X."/>
            <person name="Luo G."/>
            <person name="Jiang Y."/>
            <person name="Liu J."/>
            <person name="Wang Z."/>
            <person name="Sha Y."/>
            <person name="Zhang B."/>
            <person name="Wu H."/>
            <person name="Tang D."/>
            <person name="Shen Q."/>
            <person name="Xue P."/>
            <person name="Zou S."/>
            <person name="Wang X."/>
            <person name="Liu X."/>
            <person name="Wang F."/>
            <person name="Yang Y."/>
            <person name="An X."/>
            <person name="Dong Z."/>
            <person name="Zhang K."/>
            <person name="Zhang X."/>
            <person name="Luo M.C."/>
            <person name="Dvorak J."/>
            <person name="Tong Y."/>
            <person name="Wang J."/>
            <person name="Yang H."/>
            <person name="Li Z."/>
            <person name="Wang D."/>
            <person name="Zhang A."/>
            <person name="Wang J."/>
        </authorList>
    </citation>
    <scope>NUCLEOTIDE SEQUENCE</scope>
</reference>
<organism evidence="2">
    <name type="scientific">Triticum urartu</name>
    <name type="common">Red wild einkorn</name>
    <name type="synonym">Crithodium urartu</name>
    <dbReference type="NCBI Taxonomy" id="4572"/>
    <lineage>
        <taxon>Eukaryota</taxon>
        <taxon>Viridiplantae</taxon>
        <taxon>Streptophyta</taxon>
        <taxon>Embryophyta</taxon>
        <taxon>Tracheophyta</taxon>
        <taxon>Spermatophyta</taxon>
        <taxon>Magnoliopsida</taxon>
        <taxon>Liliopsida</taxon>
        <taxon>Poales</taxon>
        <taxon>Poaceae</taxon>
        <taxon>BOP clade</taxon>
        <taxon>Pooideae</taxon>
        <taxon>Triticodae</taxon>
        <taxon>Triticeae</taxon>
        <taxon>Triticinae</taxon>
        <taxon>Triticum</taxon>
    </lineage>
</organism>
<sequence>MEKRERRHCGFGMEMMEKRGGGFAMDKKESALASKRGEVGRPACVGRKGHEQEGDALEVMEEEVGGSISVHGDAATGTPLHTAHLDMPRPCHMVAEAEVSIMTMSRPVADTESSSNGK</sequence>
<name>M7ZLP5_TRIUA</name>
<gene>
    <name evidence="2" type="ORF">TRIUR3_29821</name>
</gene>